<feature type="compositionally biased region" description="Polar residues" evidence="1">
    <location>
        <begin position="544"/>
        <end position="554"/>
    </location>
</feature>
<feature type="region of interest" description="Disordered" evidence="1">
    <location>
        <begin position="313"/>
        <end position="335"/>
    </location>
</feature>
<feature type="region of interest" description="Disordered" evidence="1">
    <location>
        <begin position="1"/>
        <end position="191"/>
    </location>
</feature>
<evidence type="ECO:0000313" key="3">
    <source>
        <dbReference type="Proteomes" id="UP000224854"/>
    </source>
</evidence>
<reference evidence="2 3" key="1">
    <citation type="submission" date="2017-06" db="EMBL/GenBank/DDBJ databases">
        <title>Ant-infecting Ophiocordyceps genomes reveal a high diversity of potential behavioral manipulation genes and a possible major role for enterotoxins.</title>
        <authorList>
            <person name="De Bekker C."/>
            <person name="Evans H.C."/>
            <person name="Brachmann A."/>
            <person name="Hughes D.P."/>
        </authorList>
    </citation>
    <scope>NUCLEOTIDE SEQUENCE [LARGE SCALE GENOMIC DNA]</scope>
    <source>
        <strain evidence="2 3">1348a</strain>
    </source>
</reference>
<protein>
    <submittedName>
        <fullName evidence="2">Uncharacterized protein</fullName>
    </submittedName>
</protein>
<feature type="compositionally biased region" description="Low complexity" evidence="1">
    <location>
        <begin position="95"/>
        <end position="123"/>
    </location>
</feature>
<feature type="compositionally biased region" description="Acidic residues" evidence="1">
    <location>
        <begin position="320"/>
        <end position="331"/>
    </location>
</feature>
<dbReference type="Proteomes" id="UP000224854">
    <property type="component" value="Unassembled WGS sequence"/>
</dbReference>
<organism evidence="2 3">
    <name type="scientific">Ophiocordyceps australis</name>
    <dbReference type="NCBI Taxonomy" id="1399860"/>
    <lineage>
        <taxon>Eukaryota</taxon>
        <taxon>Fungi</taxon>
        <taxon>Dikarya</taxon>
        <taxon>Ascomycota</taxon>
        <taxon>Pezizomycotina</taxon>
        <taxon>Sordariomycetes</taxon>
        <taxon>Hypocreomycetidae</taxon>
        <taxon>Hypocreales</taxon>
        <taxon>Ophiocordycipitaceae</taxon>
        <taxon>Ophiocordyceps</taxon>
    </lineage>
</organism>
<dbReference type="OrthoDB" id="5406427at2759"/>
<feature type="compositionally biased region" description="Basic residues" evidence="1">
    <location>
        <begin position="164"/>
        <end position="173"/>
    </location>
</feature>
<sequence>MSTNSPGGRDSPASLNRNVIREMSDSRPSTAGAVLDRAAEPQTGNESGAFPKRRNSIPTLLVLEPYVTDVSRPAATATKASRRWTFFGLESNLRTSSTTTKERPPSSSSSKSASRETSGASSSDVEMDSTEVALDSSVANQKGEKKLSKKKKVKGWAGSILPRKGVKRRKRNKVGPVRPPTPPASVSQLGDEEDEAVDHSEATTIPVVSITAAPPTCANDSTGQRPRSGDDTWYPMIDLDAVLGPFDTPLPWNLEWEAAQRAASDSSGKRRLHSAQGLKGFNSADMHYHRRTESAPDLPRFDSGRSAIHRFSSTSTMADVFEEEEEEEEETVEGKRQLDGTAMVIKSENNAVNDNSETIKAATAMLDEGSLSPVTPAGEATFRARQRRDVDLGERTKSAVQSVRTECSRTSLHDDVIVEETPSIIYCSASAVGVGGTDSATSSPNRVAGVRELSSVETHGSNVAAVPPSPYQMSLVSSHPSPRSPVSMDMQRMSRTPSLVPDENSLQSLLMMGEPGPEMRISEDYDKRSTVSSTSTMTRDCTIGRSQRLSQPSFREQRPMSMSSVASGGRRRASLANFSSRFISSAHGERSKLSMEMTLDAESDNKKSRGMGSKTKQTFGRMMSFLKSSKDDPVS</sequence>
<accession>A0A2C5ZUC9</accession>
<evidence type="ECO:0000313" key="2">
    <source>
        <dbReference type="EMBL" id="PHH83616.1"/>
    </source>
</evidence>
<dbReference type="AlphaFoldDB" id="A0A2C5ZUC9"/>
<gene>
    <name evidence="2" type="ORF">CDD82_6062</name>
</gene>
<dbReference type="EMBL" id="NJEU01000006">
    <property type="protein sequence ID" value="PHH83616.1"/>
    <property type="molecule type" value="Genomic_DNA"/>
</dbReference>
<name>A0A2C5ZUC9_9HYPO</name>
<comment type="caution">
    <text evidence="2">The sequence shown here is derived from an EMBL/GenBank/DDBJ whole genome shotgun (WGS) entry which is preliminary data.</text>
</comment>
<proteinExistence type="predicted"/>
<evidence type="ECO:0000256" key="1">
    <source>
        <dbReference type="SAM" id="MobiDB-lite"/>
    </source>
</evidence>
<feature type="region of interest" description="Disordered" evidence="1">
    <location>
        <begin position="517"/>
        <end position="568"/>
    </location>
</feature>
<feature type="region of interest" description="Disordered" evidence="1">
    <location>
        <begin position="588"/>
        <end position="635"/>
    </location>
</feature>
<keyword evidence="3" id="KW-1185">Reference proteome</keyword>
<feature type="compositionally biased region" description="Basic and acidic residues" evidence="1">
    <location>
        <begin position="520"/>
        <end position="529"/>
    </location>
</feature>